<dbReference type="RefSeq" id="WP_013821421.1">
    <property type="nucleotide sequence ID" value="NC_015573.1"/>
</dbReference>
<dbReference type="GO" id="GO:0004803">
    <property type="term" value="F:transposase activity"/>
    <property type="evidence" value="ECO:0007669"/>
    <property type="project" value="InterPro"/>
</dbReference>
<keyword evidence="8" id="KW-1185">Reference proteome</keyword>
<evidence type="ECO:0000259" key="2">
    <source>
        <dbReference type="Pfam" id="PF01609"/>
    </source>
</evidence>
<reference evidence="7" key="1">
    <citation type="submission" date="2011-05" db="EMBL/GenBank/DDBJ databases">
        <title>Complete sequence of Desulfotomaculum kuznetsovii DSM 6115.</title>
        <authorList>
            <consortium name="US DOE Joint Genome Institute"/>
            <person name="Lucas S."/>
            <person name="Han J."/>
            <person name="Lapidus A."/>
            <person name="Cheng J.-F."/>
            <person name="Goodwin L."/>
            <person name="Pitluck S."/>
            <person name="Peters L."/>
            <person name="Mikhailova N."/>
            <person name="Lu M."/>
            <person name="Saunders E."/>
            <person name="Han C."/>
            <person name="Tapia R."/>
            <person name="Land M."/>
            <person name="Hauser L."/>
            <person name="Kyrpides N."/>
            <person name="Ivanova N."/>
            <person name="Pagani I."/>
            <person name="Nazina T."/>
            <person name="Ivanova A."/>
            <person name="Parshina S."/>
            <person name="Kuever J."/>
            <person name="Muyzer G."/>
            <person name="Plugge C."/>
            <person name="Stams A."/>
            <person name="Woyke T."/>
        </authorList>
    </citation>
    <scope>NUCLEOTIDE SEQUENCE</scope>
    <source>
        <strain evidence="7">DSM 6115</strain>
    </source>
</reference>
<feature type="region of interest" description="Disordered" evidence="1">
    <location>
        <begin position="531"/>
        <end position="550"/>
    </location>
</feature>
<dbReference type="Pfam" id="PF01609">
    <property type="entry name" value="DDE_Tnp_1"/>
    <property type="match status" value="1"/>
</dbReference>
<evidence type="ECO:0000313" key="5">
    <source>
        <dbReference type="EMBL" id="AEG16421.1"/>
    </source>
</evidence>
<evidence type="ECO:0000256" key="1">
    <source>
        <dbReference type="SAM" id="MobiDB-lite"/>
    </source>
</evidence>
<dbReference type="Proteomes" id="UP000009229">
    <property type="component" value="Chromosome"/>
</dbReference>
<evidence type="ECO:0000313" key="8">
    <source>
        <dbReference type="Proteomes" id="UP000009229"/>
    </source>
</evidence>
<organism evidence="7 8">
    <name type="scientific">Desulfofundulus kuznetsovii (strain DSM 6115 / VKM B-1805 / 17)</name>
    <name type="common">Desulfotomaculum kuznetsovii</name>
    <dbReference type="NCBI Taxonomy" id="760568"/>
    <lineage>
        <taxon>Bacteria</taxon>
        <taxon>Bacillati</taxon>
        <taxon>Bacillota</taxon>
        <taxon>Clostridia</taxon>
        <taxon>Eubacteriales</taxon>
        <taxon>Peptococcaceae</taxon>
        <taxon>Desulfofundulus</taxon>
    </lineage>
</organism>
<dbReference type="PANTHER" id="PTHR34614:SF2">
    <property type="entry name" value="TRANSPOSASE IS4-LIKE DOMAIN-CONTAINING PROTEIN"/>
    <property type="match status" value="1"/>
</dbReference>
<evidence type="ECO:0000313" key="4">
    <source>
        <dbReference type="EMBL" id="AEG15300.1"/>
    </source>
</evidence>
<name>A0AAU8PH68_DESK7</name>
<dbReference type="KEGG" id="dku:Desku_3507"/>
<dbReference type="InterPro" id="IPR002559">
    <property type="entry name" value="Transposase_11"/>
</dbReference>
<dbReference type="InterPro" id="IPR012337">
    <property type="entry name" value="RNaseH-like_sf"/>
</dbReference>
<dbReference type="KEGG" id="dku:Desku_2917"/>
<feature type="compositionally biased region" description="Basic and acidic residues" evidence="1">
    <location>
        <begin position="540"/>
        <end position="550"/>
    </location>
</feature>
<accession>A0AAU8PH68</accession>
<proteinExistence type="predicted"/>
<feature type="domain" description="Transposase IS4-like" evidence="2">
    <location>
        <begin position="196"/>
        <end position="459"/>
    </location>
</feature>
<dbReference type="KEGG" id="dku:Desku_3163"/>
<dbReference type="EMBL" id="CP002770">
    <property type="protein sequence ID" value="AEG13906.1"/>
    <property type="molecule type" value="Genomic_DNA"/>
</dbReference>
<dbReference type="GO" id="GO:0006313">
    <property type="term" value="P:DNA transposition"/>
    <property type="evidence" value="ECO:0007669"/>
    <property type="project" value="InterPro"/>
</dbReference>
<evidence type="ECO:0000313" key="7">
    <source>
        <dbReference type="EMBL" id="AEG16986.1"/>
    </source>
</evidence>
<dbReference type="NCBIfam" id="NF033559">
    <property type="entry name" value="transpos_IS1634"/>
    <property type="match status" value="1"/>
</dbReference>
<dbReference type="GO" id="GO:0003677">
    <property type="term" value="F:DNA binding"/>
    <property type="evidence" value="ECO:0007669"/>
    <property type="project" value="InterPro"/>
</dbReference>
<dbReference type="EMBL" id="CP002770">
    <property type="protein sequence ID" value="AEG16656.1"/>
    <property type="molecule type" value="Genomic_DNA"/>
</dbReference>
<gene>
    <name evidence="3" type="ordered locus">Desku_0272</name>
    <name evidence="4" type="ordered locus">Desku_1728</name>
    <name evidence="5" type="ordered locus">Desku_2917</name>
    <name evidence="6" type="ordered locus">Desku_3163</name>
    <name evidence="7" type="ordered locus">Desku_3507</name>
</gene>
<evidence type="ECO:0000313" key="3">
    <source>
        <dbReference type="EMBL" id="AEG13906.1"/>
    </source>
</evidence>
<dbReference type="AlphaFoldDB" id="A0AAU8PH68"/>
<dbReference type="KEGG" id="dku:Desku_0272"/>
<dbReference type="InterPro" id="IPR047654">
    <property type="entry name" value="IS1634_transpos"/>
</dbReference>
<sequence>MYARTKTFTNKDGSKRTYVQIVEAVREHGKVRQKVVANLGRIDELQKGSLDRLIASLAKFSKTKWIQAEADKLMVHSAKEWGLDLIFRHLWEQLGLDFILKRHFSQAYTCSQLAEAVYAMVLNRISDPLSKRGVNEWLKEVYRPSFDQLELHHLYRALDFLAEYKERIELDLFDSTRNLFDLEVDMIFWDTTSTYFEGRGPEELGRYGHSKDHRPDRIQVMVGVVMTRAGIPIAHEVFPGNTADVNTFSQIIADVRERFQLTRVVFVGDRGMVSQDILEHLDKNHIEYIVGMRMRKVKDVGEVLKTGGRYRTVKGNLKVKEVWYDADRYIVCHNPVQAEHDKKAREEMCRKLEEQLKNGGIKSLVGNRGYRRYLLLNKDAVVGIDQEALREEARYDGKYVLRTNSQLSTEEVALAYKDLWRVERAFREMKSSLDLRPVYHWKDSRVRGHIMVCFLALVLESALQRKLAEKEVELEYVYLLRDLQQLKAVELSIGEDKYLCRTELVGNAYEAFRALGIRPPLKVAEIKNDGNGTCKQSARTSDDYHTPSLL</sequence>
<dbReference type="KEGG" id="dku:Desku_1728"/>
<dbReference type="EMBL" id="CP002770">
    <property type="protein sequence ID" value="AEG16986.1"/>
    <property type="molecule type" value="Genomic_DNA"/>
</dbReference>
<dbReference type="EMBL" id="CP002770">
    <property type="protein sequence ID" value="AEG15300.1"/>
    <property type="molecule type" value="Genomic_DNA"/>
</dbReference>
<dbReference type="EMBL" id="CP002770">
    <property type="protein sequence ID" value="AEG16421.1"/>
    <property type="molecule type" value="Genomic_DNA"/>
</dbReference>
<dbReference type="PANTHER" id="PTHR34614">
    <property type="match status" value="1"/>
</dbReference>
<protein>
    <submittedName>
        <fullName evidence="7">Transposase IS4 family protein</fullName>
    </submittedName>
</protein>
<reference evidence="8" key="2">
    <citation type="submission" date="2011-05" db="EMBL/GenBank/DDBJ databases">
        <title>Complete sequence of Desulfotomaculum kuznetsovii DSM 6115.</title>
        <authorList>
            <person name="Lucas S."/>
            <person name="Han J."/>
            <person name="Lapidus A."/>
            <person name="Cheng J.-F."/>
            <person name="Goodwin L."/>
            <person name="Pitluck S."/>
            <person name="Peters L."/>
            <person name="Mikhailova N."/>
            <person name="Lu M."/>
            <person name="Saunders E."/>
            <person name="Han C."/>
            <person name="Tapia R."/>
            <person name="Land M."/>
            <person name="Hauser L."/>
            <person name="Kyrpides N."/>
            <person name="Ivanova N."/>
            <person name="Pagani I."/>
            <person name="Nazina T."/>
            <person name="Ivanova A."/>
            <person name="Parshina S."/>
            <person name="Kuever J."/>
            <person name="Muyzer G."/>
            <person name="Plugge C."/>
            <person name="Stams A."/>
            <person name="Woyke T."/>
        </authorList>
    </citation>
    <scope>NUCLEOTIDE SEQUENCE [LARGE SCALE GENOMIC DNA]</scope>
    <source>
        <strain evidence="8">DSM 6115 / VKM B-1805 / 17</strain>
    </source>
</reference>
<evidence type="ECO:0000313" key="6">
    <source>
        <dbReference type="EMBL" id="AEG16656.1"/>
    </source>
</evidence>
<dbReference type="SUPFAM" id="SSF53098">
    <property type="entry name" value="Ribonuclease H-like"/>
    <property type="match status" value="1"/>
</dbReference>